<dbReference type="NCBIfam" id="NF047509">
    <property type="entry name" value="Rv3131_FMN_oxido"/>
    <property type="match status" value="1"/>
</dbReference>
<dbReference type="OrthoDB" id="5149792at2"/>
<sequence length="342" mass="39199">MNSDQTYNHLVLDTWRHSRDKIDNRQDIMRELVRYATLAANSHNTQPWRFKITSDCITILPDFTRECPVVDPNNHHLFASLGCATENMLLAAEAYGLKGHVSIDMKKSNSIFINFEPYPVSKSILFQAIINRQCTRTLYNNKPVPIEQLKTLENISQSNNVSIFLSTDQKDLKNILEYVIEANTFQMKDKAFVKKLKEWLRFNTSSAISHRDGLFSAATGNQTLPTWIGNAFFTYGYNIKKENNKYIDHIKSSSGVIAFSSQNNTKENWINTGRSYQRFALQATAFGLKHAFINQPVEVPKIQTQLGNYLNIEKGQISLLVRFGYGPKLPRSLRRSIDHVII</sequence>
<dbReference type="RefSeq" id="WP_143917829.1">
    <property type="nucleotide sequence ID" value="NZ_CANMIK010000061.1"/>
</dbReference>
<dbReference type="Gene3D" id="3.40.109.10">
    <property type="entry name" value="NADH Oxidase"/>
    <property type="match status" value="2"/>
</dbReference>
<dbReference type="InterPro" id="IPR050627">
    <property type="entry name" value="Nitroreductase/BluB"/>
</dbReference>
<dbReference type="GO" id="GO:0016491">
    <property type="term" value="F:oxidoreductase activity"/>
    <property type="evidence" value="ECO:0007669"/>
    <property type="project" value="InterPro"/>
</dbReference>
<dbReference type="EMBL" id="VLNR01000053">
    <property type="protein sequence ID" value="TSE05844.1"/>
    <property type="molecule type" value="Genomic_DNA"/>
</dbReference>
<evidence type="ECO:0000313" key="1">
    <source>
        <dbReference type="EMBL" id="TSE05844.1"/>
    </source>
</evidence>
<dbReference type="InterPro" id="IPR000415">
    <property type="entry name" value="Nitroreductase-like"/>
</dbReference>
<proteinExistence type="predicted"/>
<dbReference type="Proteomes" id="UP000318833">
    <property type="component" value="Unassembled WGS sequence"/>
</dbReference>
<dbReference type="AlphaFoldDB" id="A0A554VFA4"/>
<organism evidence="1 2">
    <name type="scientific">Aquimarina algiphila</name>
    <dbReference type="NCBI Taxonomy" id="2047982"/>
    <lineage>
        <taxon>Bacteria</taxon>
        <taxon>Pseudomonadati</taxon>
        <taxon>Bacteroidota</taxon>
        <taxon>Flavobacteriia</taxon>
        <taxon>Flavobacteriales</taxon>
        <taxon>Flavobacteriaceae</taxon>
        <taxon>Aquimarina</taxon>
    </lineage>
</organism>
<evidence type="ECO:0000313" key="2">
    <source>
        <dbReference type="Proteomes" id="UP000318833"/>
    </source>
</evidence>
<dbReference type="SUPFAM" id="SSF55469">
    <property type="entry name" value="FMN-dependent nitroreductase-like"/>
    <property type="match status" value="2"/>
</dbReference>
<dbReference type="PANTHER" id="PTHR23026">
    <property type="entry name" value="NADPH NITROREDUCTASE"/>
    <property type="match status" value="1"/>
</dbReference>
<name>A0A554VFA4_9FLAO</name>
<reference evidence="1 2" key="1">
    <citation type="submission" date="2019-07" db="EMBL/GenBank/DDBJ databases">
        <title>The draft genome sequence of Aquimarina algiphila M91.</title>
        <authorList>
            <person name="Meng X."/>
        </authorList>
    </citation>
    <scope>NUCLEOTIDE SEQUENCE [LARGE SCALE GENOMIC DNA]</scope>
    <source>
        <strain evidence="1 2">M91</strain>
    </source>
</reference>
<protein>
    <submittedName>
        <fullName evidence="1">Tat pathway signal protein</fullName>
    </submittedName>
</protein>
<gene>
    <name evidence="1" type="ORF">FOF46_21230</name>
</gene>
<accession>A0A554VFA4</accession>
<comment type="caution">
    <text evidence="1">The sequence shown here is derived from an EMBL/GenBank/DDBJ whole genome shotgun (WGS) entry which is preliminary data.</text>
</comment>
<keyword evidence="2" id="KW-1185">Reference proteome</keyword>
<dbReference type="PANTHER" id="PTHR23026:SF123">
    <property type="entry name" value="NAD(P)H NITROREDUCTASE RV3131-RELATED"/>
    <property type="match status" value="1"/>
</dbReference>